<name>A0A1Z4V474_9CYAN</name>
<evidence type="ECO:0000256" key="1">
    <source>
        <dbReference type="ARBA" id="ARBA00004141"/>
    </source>
</evidence>
<dbReference type="Pfam" id="PF00528">
    <property type="entry name" value="BPD_transp_1"/>
    <property type="match status" value="1"/>
</dbReference>
<gene>
    <name evidence="7" type="ORF">NIES806_25530</name>
</gene>
<comment type="subcellular location">
    <subcellularLocation>
        <location evidence="1">Membrane</location>
        <topology evidence="1">Multi-pass membrane protein</topology>
    </subcellularLocation>
</comment>
<dbReference type="KEGG" id="dcm:NIES806_25530"/>
<evidence type="ECO:0000256" key="5">
    <source>
        <dbReference type="SAM" id="Phobius"/>
    </source>
</evidence>
<keyword evidence="4 5" id="KW-0472">Membrane</keyword>
<evidence type="ECO:0000256" key="2">
    <source>
        <dbReference type="ARBA" id="ARBA00022692"/>
    </source>
</evidence>
<protein>
    <recommendedName>
        <fullName evidence="6">ABC transmembrane type-1 domain-containing protein</fullName>
    </recommendedName>
</protein>
<keyword evidence="3 5" id="KW-1133">Transmembrane helix</keyword>
<dbReference type="EMBL" id="AP018316">
    <property type="protein sequence ID" value="BAZ86341.1"/>
    <property type="molecule type" value="Genomic_DNA"/>
</dbReference>
<proteinExistence type="predicted"/>
<evidence type="ECO:0000313" key="8">
    <source>
        <dbReference type="Proteomes" id="UP000218702"/>
    </source>
</evidence>
<evidence type="ECO:0000313" key="7">
    <source>
        <dbReference type="EMBL" id="BAZ86341.1"/>
    </source>
</evidence>
<reference evidence="7 8" key="1">
    <citation type="submission" date="2017-06" db="EMBL/GenBank/DDBJ databases">
        <title>Genome sequencing of cyanobaciteial culture collection at National Institute for Environmental Studies (NIES).</title>
        <authorList>
            <person name="Hirose Y."/>
            <person name="Shimura Y."/>
            <person name="Fujisawa T."/>
            <person name="Nakamura Y."/>
            <person name="Kawachi M."/>
        </authorList>
    </citation>
    <scope>NUCLEOTIDE SEQUENCE [LARGE SCALE GENOMIC DNA]</scope>
    <source>
        <strain evidence="7 8">NIES-806</strain>
    </source>
</reference>
<dbReference type="GO" id="GO:0016020">
    <property type="term" value="C:membrane"/>
    <property type="evidence" value="ECO:0007669"/>
    <property type="project" value="UniProtKB-SubCell"/>
</dbReference>
<dbReference type="AlphaFoldDB" id="A0A1Z4V474"/>
<keyword evidence="8" id="KW-1185">Reference proteome</keyword>
<evidence type="ECO:0000256" key="3">
    <source>
        <dbReference type="ARBA" id="ARBA00022989"/>
    </source>
</evidence>
<sequence length="139" mass="15570">MGILAAVKQNRRTDQILQIVSYAGQGIPSFITVLFLLFFAQLTTHYPLPMIYYIIRSRSDGKYLTARVDDDTSGYLLLFKEDFDAMSYLNAHAADLANRLTVEPLASAQIGSLLKRWGFAGVGIVNDSLLPEIEFLQHI</sequence>
<evidence type="ECO:0000259" key="6">
    <source>
        <dbReference type="Pfam" id="PF00528"/>
    </source>
</evidence>
<dbReference type="GO" id="GO:0055085">
    <property type="term" value="P:transmembrane transport"/>
    <property type="evidence" value="ECO:0007669"/>
    <property type="project" value="InterPro"/>
</dbReference>
<feature type="transmembrane region" description="Helical" evidence="5">
    <location>
        <begin position="30"/>
        <end position="55"/>
    </location>
</feature>
<evidence type="ECO:0000256" key="4">
    <source>
        <dbReference type="ARBA" id="ARBA00023136"/>
    </source>
</evidence>
<accession>A0A1Z4V474</accession>
<feature type="domain" description="ABC transmembrane type-1" evidence="6">
    <location>
        <begin position="1"/>
        <end position="51"/>
    </location>
</feature>
<organism evidence="7 8">
    <name type="scientific">Dolichospermum compactum NIES-806</name>
    <dbReference type="NCBI Taxonomy" id="1973481"/>
    <lineage>
        <taxon>Bacteria</taxon>
        <taxon>Bacillati</taxon>
        <taxon>Cyanobacteriota</taxon>
        <taxon>Cyanophyceae</taxon>
        <taxon>Nostocales</taxon>
        <taxon>Aphanizomenonaceae</taxon>
        <taxon>Dolichospermum</taxon>
        <taxon>Dolichospermum compactum</taxon>
    </lineage>
</organism>
<keyword evidence="2 5" id="KW-0812">Transmembrane</keyword>
<dbReference type="Proteomes" id="UP000218702">
    <property type="component" value="Chromosome"/>
</dbReference>
<dbReference type="InterPro" id="IPR000515">
    <property type="entry name" value="MetI-like"/>
</dbReference>